<dbReference type="InterPro" id="IPR012442">
    <property type="entry name" value="DUF1645_plant"/>
</dbReference>
<dbReference type="AlphaFoldDB" id="A0A5N5G2X3"/>
<proteinExistence type="predicted"/>
<accession>A0A5N5G2X3</accession>
<keyword evidence="3" id="KW-1185">Reference proteome</keyword>
<reference evidence="2 3" key="2">
    <citation type="submission" date="2019-11" db="EMBL/GenBank/DDBJ databases">
        <title>A de novo genome assembly of a pear dwarfing rootstock.</title>
        <authorList>
            <person name="Wang F."/>
            <person name="Wang J."/>
            <person name="Li S."/>
            <person name="Zhang Y."/>
            <person name="Fang M."/>
            <person name="Ma L."/>
            <person name="Zhao Y."/>
            <person name="Jiang S."/>
        </authorList>
    </citation>
    <scope>NUCLEOTIDE SEQUENCE [LARGE SCALE GENOMIC DNA]</scope>
    <source>
        <strain evidence="2">S2</strain>
        <tissue evidence="2">Leaf</tissue>
    </source>
</reference>
<feature type="region of interest" description="Disordered" evidence="1">
    <location>
        <begin position="214"/>
        <end position="275"/>
    </location>
</feature>
<comment type="caution">
    <text evidence="2">The sequence shown here is derived from an EMBL/GenBank/DDBJ whole genome shotgun (WGS) entry which is preliminary data.</text>
</comment>
<gene>
    <name evidence="2" type="ORF">D8674_037249</name>
</gene>
<dbReference type="Pfam" id="PF07816">
    <property type="entry name" value="DUF1645"/>
    <property type="match status" value="1"/>
</dbReference>
<protein>
    <submittedName>
        <fullName evidence="2">Uncharacterized protein</fullName>
    </submittedName>
</protein>
<sequence>MQAVSVFPVSPSFESHASMNDFEVEYAQISANFSSKLQIAGSGGDYEFADAEKPGMEDKEAQIVDGGGECESENDDDFSFAPTNADGSPISAEDIFQNGHFRPVYPIFNRDLLFADADDGDASRAGAASSSTLRSPLMKLFFEERDTPSSSASESDELEAVPEGTYCEWSGKPLEAAVELRNKSNSTGSSKLWRVRDLKLRSNSDGKDAFVFLKPKSAASPKPSHESAADEKNSGKIQKTVEKLKGKAKKVETVSSAHEKHYVKNREKKEGDKRRSYLPYRPVVGFFTNVNGLSKNVHPF</sequence>
<name>A0A5N5G2X3_9ROSA</name>
<organism evidence="2 3">
    <name type="scientific">Pyrus ussuriensis x Pyrus communis</name>
    <dbReference type="NCBI Taxonomy" id="2448454"/>
    <lineage>
        <taxon>Eukaryota</taxon>
        <taxon>Viridiplantae</taxon>
        <taxon>Streptophyta</taxon>
        <taxon>Embryophyta</taxon>
        <taxon>Tracheophyta</taxon>
        <taxon>Spermatophyta</taxon>
        <taxon>Magnoliopsida</taxon>
        <taxon>eudicotyledons</taxon>
        <taxon>Gunneridae</taxon>
        <taxon>Pentapetalae</taxon>
        <taxon>rosids</taxon>
        <taxon>fabids</taxon>
        <taxon>Rosales</taxon>
        <taxon>Rosaceae</taxon>
        <taxon>Amygdaloideae</taxon>
        <taxon>Maleae</taxon>
        <taxon>Pyrus</taxon>
    </lineage>
</organism>
<evidence type="ECO:0000256" key="1">
    <source>
        <dbReference type="SAM" id="MobiDB-lite"/>
    </source>
</evidence>
<dbReference type="PANTHER" id="PTHR33095:SF114">
    <property type="entry name" value="DUF1645 FAMILY PROTEIN"/>
    <property type="match status" value="1"/>
</dbReference>
<reference evidence="2 3" key="1">
    <citation type="submission" date="2019-09" db="EMBL/GenBank/DDBJ databases">
        <authorList>
            <person name="Ou C."/>
        </authorList>
    </citation>
    <scope>NUCLEOTIDE SEQUENCE [LARGE SCALE GENOMIC DNA]</scope>
    <source>
        <strain evidence="2">S2</strain>
        <tissue evidence="2">Leaf</tissue>
    </source>
</reference>
<feature type="compositionally biased region" description="Basic and acidic residues" evidence="1">
    <location>
        <begin position="223"/>
        <end position="275"/>
    </location>
</feature>
<dbReference type="PANTHER" id="PTHR33095">
    <property type="entry name" value="OS07G0619500 PROTEIN"/>
    <property type="match status" value="1"/>
</dbReference>
<dbReference type="OrthoDB" id="1933664at2759"/>
<dbReference type="Proteomes" id="UP000327157">
    <property type="component" value="Unassembled WGS sequence"/>
</dbReference>
<dbReference type="EMBL" id="SMOL01000534">
    <property type="protein sequence ID" value="KAB2609638.1"/>
    <property type="molecule type" value="Genomic_DNA"/>
</dbReference>
<evidence type="ECO:0000313" key="3">
    <source>
        <dbReference type="Proteomes" id="UP000327157"/>
    </source>
</evidence>
<evidence type="ECO:0000313" key="2">
    <source>
        <dbReference type="EMBL" id="KAB2609638.1"/>
    </source>
</evidence>